<organism evidence="1 2">
    <name type="scientific">Chaetoceros tenuissimus</name>
    <dbReference type="NCBI Taxonomy" id="426638"/>
    <lineage>
        <taxon>Eukaryota</taxon>
        <taxon>Sar</taxon>
        <taxon>Stramenopiles</taxon>
        <taxon>Ochrophyta</taxon>
        <taxon>Bacillariophyta</taxon>
        <taxon>Coscinodiscophyceae</taxon>
        <taxon>Chaetocerotophycidae</taxon>
        <taxon>Chaetocerotales</taxon>
        <taxon>Chaetocerotaceae</taxon>
        <taxon>Chaetoceros</taxon>
    </lineage>
</organism>
<accession>A0AAD3D3B4</accession>
<reference evidence="1 2" key="1">
    <citation type="journal article" date="2021" name="Sci. Rep.">
        <title>The genome of the diatom Chaetoceros tenuissimus carries an ancient integrated fragment of an extant virus.</title>
        <authorList>
            <person name="Hongo Y."/>
            <person name="Kimura K."/>
            <person name="Takaki Y."/>
            <person name="Yoshida Y."/>
            <person name="Baba S."/>
            <person name="Kobayashi G."/>
            <person name="Nagasaki K."/>
            <person name="Hano T."/>
            <person name="Tomaru Y."/>
        </authorList>
    </citation>
    <scope>NUCLEOTIDE SEQUENCE [LARGE SCALE GENOMIC DNA]</scope>
    <source>
        <strain evidence="1 2">NIES-3715</strain>
    </source>
</reference>
<keyword evidence="2" id="KW-1185">Reference proteome</keyword>
<dbReference type="Proteomes" id="UP001054902">
    <property type="component" value="Unassembled WGS sequence"/>
</dbReference>
<dbReference type="AlphaFoldDB" id="A0AAD3D3B4"/>
<comment type="caution">
    <text evidence="1">The sequence shown here is derived from an EMBL/GenBank/DDBJ whole genome shotgun (WGS) entry which is preliminary data.</text>
</comment>
<sequence>MKDPVFELHNDAEQLKEINSVGLKYPLDDDYDDIDMLKDRLQALTLGNNKSTVAKKEFIDENDDKELQRHWMIPFLKKSLVDMLNMFCIKIGIASQFTIDKKGNVIQKDRVTHDCSQSLASGKSVNL</sequence>
<evidence type="ECO:0000313" key="1">
    <source>
        <dbReference type="EMBL" id="GFH57117.1"/>
    </source>
</evidence>
<name>A0AAD3D3B4_9STRA</name>
<dbReference type="EMBL" id="BLLK01000057">
    <property type="protein sequence ID" value="GFH57117.1"/>
    <property type="molecule type" value="Genomic_DNA"/>
</dbReference>
<gene>
    <name evidence="1" type="ORF">CTEN210_13593</name>
</gene>
<evidence type="ECO:0000313" key="2">
    <source>
        <dbReference type="Proteomes" id="UP001054902"/>
    </source>
</evidence>
<proteinExistence type="predicted"/>
<protein>
    <submittedName>
        <fullName evidence="1">Uncharacterized protein</fullName>
    </submittedName>
</protein>